<dbReference type="KEGG" id="bvr:BVIR_2400"/>
<proteinExistence type="predicted"/>
<dbReference type="SUPFAM" id="SSF110087">
    <property type="entry name" value="DR1885-like metal-binding protein"/>
    <property type="match status" value="1"/>
</dbReference>
<sequence length="169" mass="17586">MIVRSFALAAVAAVVLATSANADQIVVGDIVITEPWARATPQGAPVAGGFMRIDNKGTAPDRLIGGSLPAAGRFEVHEMKMEGDVMKMRPLTDGLAIPPGGSVELKPGSYHIMFMDLKQQLVEGTTLTGTLRFEKAGTVDVRYAVRAVGASGSKAPAGHQGGTPDHKGH</sequence>
<gene>
    <name evidence="3" type="ORF">BV133_2308</name>
    <name evidence="4" type="ORF">BVIRIDIS_18460</name>
</gene>
<evidence type="ECO:0000313" key="5">
    <source>
        <dbReference type="Proteomes" id="UP000065734"/>
    </source>
</evidence>
<dbReference type="STRING" id="1079.BVIR_2400"/>
<dbReference type="PATRIC" id="fig|1079.6.peg.2507"/>
<accession>A0A0H5BHN8</accession>
<dbReference type="InterPro" id="IPR036182">
    <property type="entry name" value="PCuAC_sf"/>
</dbReference>
<dbReference type="Proteomes" id="UP000065734">
    <property type="component" value="Chromosome I"/>
</dbReference>
<dbReference type="Pfam" id="PF04314">
    <property type="entry name" value="PCuAC"/>
    <property type="match status" value="1"/>
</dbReference>
<dbReference type="Gene3D" id="2.60.40.1890">
    <property type="entry name" value="PCu(A)C copper chaperone"/>
    <property type="match status" value="1"/>
</dbReference>
<dbReference type="AlphaFoldDB" id="A0A0H5BHN8"/>
<dbReference type="PANTHER" id="PTHR36302:SF1">
    <property type="entry name" value="COPPER CHAPERONE PCU(A)C"/>
    <property type="match status" value="1"/>
</dbReference>
<dbReference type="InterPro" id="IPR007410">
    <property type="entry name" value="LpqE-like"/>
</dbReference>
<evidence type="ECO:0000313" key="4">
    <source>
        <dbReference type="EMBL" id="CUU42831.1"/>
    </source>
</evidence>
<evidence type="ECO:0000313" key="3">
    <source>
        <dbReference type="EMBL" id="BAR99901.1"/>
    </source>
</evidence>
<keyword evidence="2" id="KW-0732">Signal</keyword>
<feature type="chain" id="PRO_5014229157" evidence="2">
    <location>
        <begin position="23"/>
        <end position="169"/>
    </location>
</feature>
<dbReference type="InterPro" id="IPR058248">
    <property type="entry name" value="Lxx211020-like"/>
</dbReference>
<dbReference type="OrthoDB" id="9796962at2"/>
<evidence type="ECO:0000256" key="1">
    <source>
        <dbReference type="SAM" id="MobiDB-lite"/>
    </source>
</evidence>
<name>A0A0H5BHN8_BLAVI</name>
<protein>
    <submittedName>
        <fullName evidence="3">Copper metallochaperone</fullName>
    </submittedName>
</protein>
<feature type="signal peptide" evidence="2">
    <location>
        <begin position="1"/>
        <end position="22"/>
    </location>
</feature>
<dbReference type="EMBL" id="AP014854">
    <property type="protein sequence ID" value="BAR99901.1"/>
    <property type="molecule type" value="Genomic_DNA"/>
</dbReference>
<feature type="region of interest" description="Disordered" evidence="1">
    <location>
        <begin position="150"/>
        <end position="169"/>
    </location>
</feature>
<reference evidence="4" key="2">
    <citation type="submission" date="2015-11" db="EMBL/GenBank/DDBJ databases">
        <authorList>
            <person name="Zhang Y."/>
            <person name="Guo Z."/>
        </authorList>
    </citation>
    <scope>NUCLEOTIDE SEQUENCE</scope>
    <source>
        <strain evidence="4">1</strain>
    </source>
</reference>
<keyword evidence="5" id="KW-1185">Reference proteome</keyword>
<reference evidence="5" key="3">
    <citation type="journal article" date="2016" name="Genome Announc.">
        <title>Revised genome sequence of the purple photosynthetic bacterium Blastochloris viridis.</title>
        <authorList>
            <person name="Liu L.N."/>
            <person name="Faulkner M."/>
            <person name="Liu X."/>
            <person name="Huang F."/>
            <person name="Darby A.C."/>
            <person name="Hall N."/>
        </authorList>
    </citation>
    <scope>NUCLEOTIDE SEQUENCE [LARGE SCALE GENOMIC DNA]</scope>
    <source>
        <strain evidence="5">ATCC 19567 / DSM 133 / F</strain>
    </source>
</reference>
<evidence type="ECO:0000256" key="2">
    <source>
        <dbReference type="SAM" id="SignalP"/>
    </source>
</evidence>
<dbReference type="RefSeq" id="WP_055037816.1">
    <property type="nucleotide sequence ID" value="NZ_AP014854.2"/>
</dbReference>
<dbReference type="EMBL" id="LN907867">
    <property type="protein sequence ID" value="CUU42831.1"/>
    <property type="molecule type" value="Genomic_DNA"/>
</dbReference>
<organism evidence="4 5">
    <name type="scientific">Blastochloris viridis</name>
    <name type="common">Rhodopseudomonas viridis</name>
    <dbReference type="NCBI Taxonomy" id="1079"/>
    <lineage>
        <taxon>Bacteria</taxon>
        <taxon>Pseudomonadati</taxon>
        <taxon>Pseudomonadota</taxon>
        <taxon>Alphaproteobacteria</taxon>
        <taxon>Hyphomicrobiales</taxon>
        <taxon>Blastochloridaceae</taxon>
        <taxon>Blastochloris</taxon>
    </lineage>
</organism>
<dbReference type="PANTHER" id="PTHR36302">
    <property type="entry name" value="BLR7088 PROTEIN"/>
    <property type="match status" value="1"/>
</dbReference>
<reference evidence="3" key="1">
    <citation type="journal article" date="2015" name="Genome Announc.">
        <title>Complete Genome Sequence of the Bacteriochlorophyll b-Producing Photosynthetic Bacterium Blastochloris viridis.</title>
        <authorList>
            <person name="Tsukatani Y."/>
            <person name="Hirose Y."/>
            <person name="Harada J."/>
            <person name="Misawa N."/>
            <person name="Mori K."/>
            <person name="Inoue K."/>
            <person name="Tamiaki H."/>
        </authorList>
    </citation>
    <scope>NUCLEOTIDE SEQUENCE [LARGE SCALE GENOMIC DNA]</scope>
    <source>
        <strain evidence="3">DSM 133</strain>
    </source>
</reference>